<comment type="caution">
    <text evidence="1">The sequence shown here is derived from an EMBL/GenBank/DDBJ whole genome shotgun (WGS) entry which is preliminary data.</text>
</comment>
<sequence>MSAAPLATKASASTAAVDQPRERTSSKYVFVTVGASASFKPLIEEVISDAFLAKLESLSFTHLNVQCGPDYEFFKAAVAARPAGKLNITGFAFKDDLFYDMDDTTPDESETAVRHPGLIITHAGSGSILDGLDTNSNLIAVPNTSLMDNHQSEIAEEMERQGFLVQGKIGSLIDAVDKAAQQTDKPHWPPPADPNAQWPGGLWEIIHALLPPDQHGYSGNGTAAVQAGPPKPHPA</sequence>
<evidence type="ECO:0000313" key="1">
    <source>
        <dbReference type="EMBL" id="KAI6092256.1"/>
    </source>
</evidence>
<keyword evidence="2" id="KW-1185">Reference proteome</keyword>
<evidence type="ECO:0000313" key="2">
    <source>
        <dbReference type="Proteomes" id="UP001497680"/>
    </source>
</evidence>
<name>A0ACC0DIN9_9PEZI</name>
<dbReference type="EMBL" id="MU394284">
    <property type="protein sequence ID" value="KAI6092256.1"/>
    <property type="molecule type" value="Genomic_DNA"/>
</dbReference>
<proteinExistence type="predicted"/>
<dbReference type="Proteomes" id="UP001497680">
    <property type="component" value="Unassembled WGS sequence"/>
</dbReference>
<accession>A0ACC0DIN9</accession>
<reference evidence="1 2" key="1">
    <citation type="journal article" date="2022" name="New Phytol.">
        <title>Ecological generalism drives hyperdiversity of secondary metabolite gene clusters in xylarialean endophytes.</title>
        <authorList>
            <person name="Franco M.E.E."/>
            <person name="Wisecaver J.H."/>
            <person name="Arnold A.E."/>
            <person name="Ju Y.M."/>
            <person name="Slot J.C."/>
            <person name="Ahrendt S."/>
            <person name="Moore L.P."/>
            <person name="Eastman K.E."/>
            <person name="Scott K."/>
            <person name="Konkel Z."/>
            <person name="Mondo S.J."/>
            <person name="Kuo A."/>
            <person name="Hayes R.D."/>
            <person name="Haridas S."/>
            <person name="Andreopoulos B."/>
            <person name="Riley R."/>
            <person name="LaButti K."/>
            <person name="Pangilinan J."/>
            <person name="Lipzen A."/>
            <person name="Amirebrahimi M."/>
            <person name="Yan J."/>
            <person name="Adam C."/>
            <person name="Keymanesh K."/>
            <person name="Ng V."/>
            <person name="Louie K."/>
            <person name="Northen T."/>
            <person name="Drula E."/>
            <person name="Henrissat B."/>
            <person name="Hsieh H.M."/>
            <person name="Youens-Clark K."/>
            <person name="Lutzoni F."/>
            <person name="Miadlikowska J."/>
            <person name="Eastwood D.C."/>
            <person name="Hamelin R.C."/>
            <person name="Grigoriev I.V."/>
            <person name="U'Ren J.M."/>
        </authorList>
    </citation>
    <scope>NUCLEOTIDE SEQUENCE [LARGE SCALE GENOMIC DNA]</scope>
    <source>
        <strain evidence="1 2">ER1909</strain>
    </source>
</reference>
<organism evidence="1 2">
    <name type="scientific">Hypoxylon rubiginosum</name>
    <dbReference type="NCBI Taxonomy" id="110542"/>
    <lineage>
        <taxon>Eukaryota</taxon>
        <taxon>Fungi</taxon>
        <taxon>Dikarya</taxon>
        <taxon>Ascomycota</taxon>
        <taxon>Pezizomycotina</taxon>
        <taxon>Sordariomycetes</taxon>
        <taxon>Xylariomycetidae</taxon>
        <taxon>Xylariales</taxon>
        <taxon>Hypoxylaceae</taxon>
        <taxon>Hypoxylon</taxon>
    </lineage>
</organism>
<gene>
    <name evidence="1" type="ORF">F4821DRAFT_159786</name>
</gene>
<protein>
    <submittedName>
        <fullName evidence="1">Glycosyltransferase family 1 protein</fullName>
    </submittedName>
</protein>